<evidence type="ECO:0000256" key="11">
    <source>
        <dbReference type="ARBA" id="ARBA00048679"/>
    </source>
</evidence>
<evidence type="ECO:0000313" key="17">
    <source>
        <dbReference type="Proteomes" id="UP001360560"/>
    </source>
</evidence>
<comment type="catalytic activity">
    <reaction evidence="11">
        <text>L-seryl-[protein] + ATP = O-phospho-L-seryl-[protein] + ADP + H(+)</text>
        <dbReference type="Rhea" id="RHEA:17989"/>
        <dbReference type="Rhea" id="RHEA-COMP:9863"/>
        <dbReference type="Rhea" id="RHEA-COMP:11604"/>
        <dbReference type="ChEBI" id="CHEBI:15378"/>
        <dbReference type="ChEBI" id="CHEBI:29999"/>
        <dbReference type="ChEBI" id="CHEBI:30616"/>
        <dbReference type="ChEBI" id="CHEBI:83421"/>
        <dbReference type="ChEBI" id="CHEBI:456216"/>
        <dbReference type="EC" id="2.7.11.1"/>
    </reaction>
</comment>
<dbReference type="FunFam" id="1.10.510.10:FF:000394">
    <property type="entry name" value="Serine/threonine-protein kinase HSL1"/>
    <property type="match status" value="1"/>
</dbReference>
<dbReference type="GO" id="GO:0005940">
    <property type="term" value="C:septin ring"/>
    <property type="evidence" value="ECO:0007669"/>
    <property type="project" value="UniProtKB-ARBA"/>
</dbReference>
<dbReference type="PANTHER" id="PTHR24346:SF110">
    <property type="entry name" value="NON-SPECIFIC SERINE_THREONINE PROTEIN KINASE"/>
    <property type="match status" value="1"/>
</dbReference>
<keyword evidence="17" id="KW-1185">Reference proteome</keyword>
<reference evidence="16 17" key="1">
    <citation type="journal article" date="2023" name="Elife">
        <title>Identification of key yeast species and microbe-microbe interactions impacting larval growth of Drosophila in the wild.</title>
        <authorList>
            <person name="Mure A."/>
            <person name="Sugiura Y."/>
            <person name="Maeda R."/>
            <person name="Honda K."/>
            <person name="Sakurai N."/>
            <person name="Takahashi Y."/>
            <person name="Watada M."/>
            <person name="Katoh T."/>
            <person name="Gotoh A."/>
            <person name="Gotoh Y."/>
            <person name="Taniguchi I."/>
            <person name="Nakamura K."/>
            <person name="Hayashi T."/>
            <person name="Katayama T."/>
            <person name="Uemura T."/>
            <person name="Hattori Y."/>
        </authorList>
    </citation>
    <scope>NUCLEOTIDE SEQUENCE [LARGE SCALE GENOMIC DNA]</scope>
    <source>
        <strain evidence="16 17">SC-9</strain>
    </source>
</reference>
<feature type="region of interest" description="Disordered" evidence="14">
    <location>
        <begin position="757"/>
        <end position="821"/>
    </location>
</feature>
<dbReference type="PANTHER" id="PTHR24346">
    <property type="entry name" value="MAP/MICROTUBULE AFFINITY-REGULATING KINASE"/>
    <property type="match status" value="1"/>
</dbReference>
<evidence type="ECO:0000256" key="7">
    <source>
        <dbReference type="ARBA" id="ARBA00022741"/>
    </source>
</evidence>
<evidence type="ECO:0000256" key="3">
    <source>
        <dbReference type="ARBA" id="ARBA00012513"/>
    </source>
</evidence>
<dbReference type="GO" id="GO:0005524">
    <property type="term" value="F:ATP binding"/>
    <property type="evidence" value="ECO:0007669"/>
    <property type="project" value="UniProtKB-UniRule"/>
</dbReference>
<feature type="region of interest" description="Disordered" evidence="14">
    <location>
        <begin position="1"/>
        <end position="72"/>
    </location>
</feature>
<evidence type="ECO:0000256" key="14">
    <source>
        <dbReference type="SAM" id="MobiDB-lite"/>
    </source>
</evidence>
<dbReference type="PROSITE" id="PS50011">
    <property type="entry name" value="PROTEIN_KINASE_DOM"/>
    <property type="match status" value="1"/>
</dbReference>
<proteinExistence type="inferred from homology"/>
<dbReference type="Proteomes" id="UP001360560">
    <property type="component" value="Unassembled WGS sequence"/>
</dbReference>
<dbReference type="GeneID" id="90071182"/>
<evidence type="ECO:0000256" key="5">
    <source>
        <dbReference type="ARBA" id="ARBA00022553"/>
    </source>
</evidence>
<keyword evidence="7 12" id="KW-0547">Nucleotide-binding</keyword>
<feature type="domain" description="Protein kinase" evidence="15">
    <location>
        <begin position="135"/>
        <end position="392"/>
    </location>
</feature>
<evidence type="ECO:0000256" key="8">
    <source>
        <dbReference type="ARBA" id="ARBA00022777"/>
    </source>
</evidence>
<feature type="compositionally biased region" description="Polar residues" evidence="14">
    <location>
        <begin position="1375"/>
        <end position="1389"/>
    </location>
</feature>
<feature type="compositionally biased region" description="Basic and acidic residues" evidence="14">
    <location>
        <begin position="1243"/>
        <end position="1259"/>
    </location>
</feature>
<comment type="catalytic activity">
    <reaction evidence="10">
        <text>L-threonyl-[protein] + ATP = O-phospho-L-threonyl-[protein] + ADP + H(+)</text>
        <dbReference type="Rhea" id="RHEA:46608"/>
        <dbReference type="Rhea" id="RHEA-COMP:11060"/>
        <dbReference type="Rhea" id="RHEA-COMP:11605"/>
        <dbReference type="ChEBI" id="CHEBI:15378"/>
        <dbReference type="ChEBI" id="CHEBI:30013"/>
        <dbReference type="ChEBI" id="CHEBI:30616"/>
        <dbReference type="ChEBI" id="CHEBI:61977"/>
        <dbReference type="ChEBI" id="CHEBI:456216"/>
        <dbReference type="EC" id="2.7.11.1"/>
    </reaction>
</comment>
<feature type="coiled-coil region" evidence="13">
    <location>
        <begin position="949"/>
        <end position="996"/>
    </location>
</feature>
<evidence type="ECO:0000256" key="2">
    <source>
        <dbReference type="ARBA" id="ARBA00010791"/>
    </source>
</evidence>
<comment type="subcellular location">
    <subcellularLocation>
        <location evidence="1">Bud neck</location>
    </subcellularLocation>
</comment>
<keyword evidence="8 16" id="KW-0418">Kinase</keyword>
<protein>
    <recommendedName>
        <fullName evidence="3">non-specific serine/threonine protein kinase</fullName>
        <ecNumber evidence="3">2.7.11.1</ecNumber>
    </recommendedName>
</protein>
<comment type="caution">
    <text evidence="16">The sequence shown here is derived from an EMBL/GenBank/DDBJ whole genome shotgun (WGS) entry which is preliminary data.</text>
</comment>
<feature type="region of interest" description="Disordered" evidence="14">
    <location>
        <begin position="1168"/>
        <end position="1190"/>
    </location>
</feature>
<keyword evidence="6" id="KW-0808">Transferase</keyword>
<feature type="binding site" evidence="12">
    <location>
        <position position="164"/>
    </location>
    <ligand>
        <name>ATP</name>
        <dbReference type="ChEBI" id="CHEBI:30616"/>
    </ligand>
</feature>
<dbReference type="PROSITE" id="PS00108">
    <property type="entry name" value="PROTEIN_KINASE_ST"/>
    <property type="match status" value="1"/>
</dbReference>
<keyword evidence="13" id="KW-0175">Coiled coil</keyword>
<feature type="region of interest" description="Disordered" evidence="14">
    <location>
        <begin position="577"/>
        <end position="596"/>
    </location>
</feature>
<feature type="compositionally biased region" description="Polar residues" evidence="14">
    <location>
        <begin position="871"/>
        <end position="885"/>
    </location>
</feature>
<keyword evidence="4" id="KW-0723">Serine/threonine-protein kinase</keyword>
<keyword evidence="5" id="KW-0597">Phosphoprotein</keyword>
<evidence type="ECO:0000256" key="12">
    <source>
        <dbReference type="PROSITE-ProRule" id="PRU10141"/>
    </source>
</evidence>
<organism evidence="16 17">
    <name type="scientific">Saccharomycopsis crataegensis</name>
    <dbReference type="NCBI Taxonomy" id="43959"/>
    <lineage>
        <taxon>Eukaryota</taxon>
        <taxon>Fungi</taxon>
        <taxon>Dikarya</taxon>
        <taxon>Ascomycota</taxon>
        <taxon>Saccharomycotina</taxon>
        <taxon>Saccharomycetes</taxon>
        <taxon>Saccharomycopsidaceae</taxon>
        <taxon>Saccharomycopsis</taxon>
    </lineage>
</organism>
<feature type="compositionally biased region" description="Polar residues" evidence="14">
    <location>
        <begin position="1260"/>
        <end position="1279"/>
    </location>
</feature>
<feature type="compositionally biased region" description="Polar residues" evidence="14">
    <location>
        <begin position="795"/>
        <end position="805"/>
    </location>
</feature>
<dbReference type="InterPro" id="IPR008271">
    <property type="entry name" value="Ser/Thr_kinase_AS"/>
</dbReference>
<dbReference type="RefSeq" id="XP_064850203.1">
    <property type="nucleotide sequence ID" value="XM_064994131.1"/>
</dbReference>
<dbReference type="Gene3D" id="1.10.510.10">
    <property type="entry name" value="Transferase(Phosphotransferase) domain 1"/>
    <property type="match status" value="1"/>
</dbReference>
<dbReference type="SUPFAM" id="SSF56112">
    <property type="entry name" value="Protein kinase-like (PK-like)"/>
    <property type="match status" value="1"/>
</dbReference>
<dbReference type="InterPro" id="IPR011009">
    <property type="entry name" value="Kinase-like_dom_sf"/>
</dbReference>
<dbReference type="CDD" id="cd14081">
    <property type="entry name" value="STKc_BRSK1_2"/>
    <property type="match status" value="1"/>
</dbReference>
<dbReference type="SMART" id="SM00220">
    <property type="entry name" value="S_TKc"/>
    <property type="match status" value="1"/>
</dbReference>
<evidence type="ECO:0000313" key="16">
    <source>
        <dbReference type="EMBL" id="GMM33203.1"/>
    </source>
</evidence>
<comment type="similarity">
    <text evidence="2">Belongs to the protein kinase superfamily. CAMK Ser/Thr protein kinase family. NIM1 subfamily.</text>
</comment>
<dbReference type="InterPro" id="IPR017441">
    <property type="entry name" value="Protein_kinase_ATP_BS"/>
</dbReference>
<evidence type="ECO:0000256" key="13">
    <source>
        <dbReference type="SAM" id="Coils"/>
    </source>
</evidence>
<evidence type="ECO:0000256" key="6">
    <source>
        <dbReference type="ARBA" id="ARBA00022679"/>
    </source>
</evidence>
<evidence type="ECO:0000256" key="4">
    <source>
        <dbReference type="ARBA" id="ARBA00022527"/>
    </source>
</evidence>
<accession>A0AAV5QEM6</accession>
<dbReference type="GO" id="GO:0044879">
    <property type="term" value="P:mitotic morphogenesis checkpoint signaling"/>
    <property type="evidence" value="ECO:0007669"/>
    <property type="project" value="UniProtKB-ARBA"/>
</dbReference>
<feature type="compositionally biased region" description="Basic residues" evidence="14">
    <location>
        <begin position="49"/>
        <end position="66"/>
    </location>
</feature>
<dbReference type="EC" id="2.7.11.1" evidence="3"/>
<evidence type="ECO:0000256" key="10">
    <source>
        <dbReference type="ARBA" id="ARBA00047899"/>
    </source>
</evidence>
<dbReference type="PROSITE" id="PS00107">
    <property type="entry name" value="PROTEIN_KINASE_ATP"/>
    <property type="match status" value="1"/>
</dbReference>
<dbReference type="InterPro" id="IPR000719">
    <property type="entry name" value="Prot_kinase_dom"/>
</dbReference>
<feature type="region of interest" description="Disordered" evidence="14">
    <location>
        <begin position="1346"/>
        <end position="1389"/>
    </location>
</feature>
<sequence length="1621" mass="177547">MNYEGDPNTKVISTSEDDAVANNVTPVSPTKPVHQQVHSSYHHDQSSSKQHRKIKQPRQRQKRHDHKAADGAEDVFEDIDPIHNPSEDEIVIPEHLISQVHTSTASDKDKQDKRLSTITTSSYTKKVKKNYVGPWKLGRTLGRGATGRVRLAKHSRTGQLAAVKIIPKSTFKDPSNSAAGLTDGIEREIIIMKLISHPNIMALYDVWENKGELYLILEYVEKGELFNYLVKHIRLAEREAVHYFKQIIAGVNYCHSFNICHRDLKPENLLLDRNHNIKIADFGMAALEVTNKMLNTSCGSPHYASPEVVTGESYHGGPSDIWSCGIILFALLTGHLPFDDEHMTKLLAKVRSGIFRIPSYISVEARDLIKRMLTVNPAKRITIEEILVHPLLKKYPDSASSSKKNKNYMEPPLPKDIMKKPIAPETIDREILKNLQTLWHGEKKSKIVEKLMANEENAEKLFYYLLLKYRQEHAMEAAAQSAKSKAAKKKQIVQTTSGETTARDLISQNKLTMTKSKSIVSTTITDEHGNKTTQISKEPLSKAAKVRSTSYKKLANSKYSLHKIDNSTSRTNNLTGSHTSANIAGGAGNSGANVSKRRTRDIDGNLVISASSSYRKSITFHTRAKSTNSFKSFKNLSGYNSNYNMKTYQGIDNVVASSTTNKASRNTTAPAVTTPVDNIAFDELDKENNAPNTKRGSVQYDFNFQKAAAEACAAQKNSGRSNSRMTKSASKRDSFNAFSIGSIPNYAAMLDQIGLPDSPSGKSLTSPKKKQRKSLSHTGSIGGGISAGHQRRGDSNGSIKKLSNVSSRSKRSILNSSTSKKNIRYSMKKEWKKSAGMHLPDLPKVPGSEEHGAPPSSAGTIVNNDDDAENTSDNTINNQKSPISSKTHKKVLGAGDFGPGLSNSDFAFFCEQVFGFDKDNGKKTGNNRDRRSSMFSQFPNYKELEIEYQKRVEEDRRREEERVAAIERANELTEKVKMMVKKAQQLELENQRLKQGATGDQKHRSVSLFAGDGDVKSGSPEKLKQRRAISDFTTGDDHNRVDDTGNSPVKFSKANKAVKNKNVIPMGQLSQSHSGSASPSKKKAMDRTKTVASEMTNITTTTTNTDNESRYQDAVETMAREVTNTSSTFSFNFGANKRNSIISTDSRMSDTGKKTIFAFGQYGTAGMAGPRSPSIVEEGYGNETDPNTTGLQSFIQSKNVTSSSTESPVAKKFDSTSVASSFDFDKSKATATNDIKIKESAVGKKKNELNNKHTTDKIKSAQNSSIIKGSSNPPTSNAKISLIPQRDAPKPPSSKNSVASPVSTTATITTSSKNTQTSVKSVVAKSNNLVVKANATTTTTTGSGFTSLSATPGTPTTATTSTTVAGITGEKKTQDNNTVDQKSKTSQGSMIKPSTITAKAKLGSLEKNEQSDIDGSSSTITSPTVDLAPSVDTDIVESKGSKAPSIKTMSESIITNPKVKQSWFSKVINNFVPSSSSSSVSSTLSSTSSSEEEFRYESFLSVEDVQTLIRNSLALRLKEGSVSKVKFESNSIYTVVPAKLAGSRSLKVKIIILPLRIKKGTEYVEKAGQKILSDKKKCVVIVNREKGPSKAFARMGQTIQFSIQTEETQFRTRESRLTNVR</sequence>
<evidence type="ECO:0000256" key="9">
    <source>
        <dbReference type="ARBA" id="ARBA00022840"/>
    </source>
</evidence>
<feature type="compositionally biased region" description="Low complexity" evidence="14">
    <location>
        <begin position="1346"/>
        <end position="1368"/>
    </location>
</feature>
<dbReference type="GO" id="GO:0032161">
    <property type="term" value="C:cleavage apparatus septin structure"/>
    <property type="evidence" value="ECO:0007669"/>
    <property type="project" value="UniProtKB-ARBA"/>
</dbReference>
<feature type="region of interest" description="Disordered" evidence="14">
    <location>
        <begin position="834"/>
        <end position="887"/>
    </location>
</feature>
<dbReference type="EMBL" id="BTFZ01000001">
    <property type="protein sequence ID" value="GMM33203.1"/>
    <property type="molecule type" value="Genomic_DNA"/>
</dbReference>
<dbReference type="GO" id="GO:0000399">
    <property type="term" value="C:cellular bud neck septin structure"/>
    <property type="evidence" value="ECO:0007669"/>
    <property type="project" value="UniProtKB-ARBA"/>
</dbReference>
<evidence type="ECO:0000256" key="1">
    <source>
        <dbReference type="ARBA" id="ARBA00004266"/>
    </source>
</evidence>
<feature type="region of interest" description="Disordered" evidence="14">
    <location>
        <begin position="1401"/>
        <end position="1426"/>
    </location>
</feature>
<feature type="region of interest" description="Disordered" evidence="14">
    <location>
        <begin position="1243"/>
        <end position="1315"/>
    </location>
</feature>
<keyword evidence="9 12" id="KW-0067">ATP-binding</keyword>
<feature type="compositionally biased region" description="Low complexity" evidence="14">
    <location>
        <begin position="1413"/>
        <end position="1422"/>
    </location>
</feature>
<dbReference type="GO" id="GO:0004674">
    <property type="term" value="F:protein serine/threonine kinase activity"/>
    <property type="evidence" value="ECO:0007669"/>
    <property type="project" value="UniProtKB-KW"/>
</dbReference>
<dbReference type="Pfam" id="PF00069">
    <property type="entry name" value="Pkinase"/>
    <property type="match status" value="1"/>
</dbReference>
<name>A0AAV5QEM6_9ASCO</name>
<evidence type="ECO:0000259" key="15">
    <source>
        <dbReference type="PROSITE" id="PS50011"/>
    </source>
</evidence>
<feature type="compositionally biased region" description="Low complexity" evidence="14">
    <location>
        <begin position="1296"/>
        <end position="1315"/>
    </location>
</feature>
<gene>
    <name evidence="16" type="ORF">DASC09_005280</name>
</gene>
<feature type="compositionally biased region" description="Low complexity" evidence="14">
    <location>
        <begin position="580"/>
        <end position="594"/>
    </location>
</feature>